<name>A0ABR5XWS6_9PROT</name>
<keyword evidence="2" id="KW-1185">Reference proteome</keyword>
<proteinExistence type="predicted"/>
<accession>A0ABR5XWS6</accession>
<gene>
    <name evidence="1" type="ORF">AUP40_04285</name>
</gene>
<evidence type="ECO:0000313" key="1">
    <source>
        <dbReference type="EMBL" id="KZC97161.1"/>
    </source>
</evidence>
<sequence>MAKRKAAARSGDTEWVAIIDSDGLYQGKEQVANATSRFIVPADCDLKPGQYRLSDCKTKFVPVRHTLAVKPDMAIADALQSLADAAGISLPASTAKWIAAIRKKGA</sequence>
<organism evidence="1 2">
    <name type="scientific">Thalassospira xiamenensis</name>
    <dbReference type="NCBI Taxonomy" id="220697"/>
    <lineage>
        <taxon>Bacteria</taxon>
        <taxon>Pseudomonadati</taxon>
        <taxon>Pseudomonadota</taxon>
        <taxon>Alphaproteobacteria</taxon>
        <taxon>Rhodospirillales</taxon>
        <taxon>Thalassospiraceae</taxon>
        <taxon>Thalassospira</taxon>
    </lineage>
</organism>
<evidence type="ECO:0000313" key="2">
    <source>
        <dbReference type="Proteomes" id="UP000076167"/>
    </source>
</evidence>
<comment type="caution">
    <text evidence="1">The sequence shown here is derived from an EMBL/GenBank/DDBJ whole genome shotgun (WGS) entry which is preliminary data.</text>
</comment>
<dbReference type="Proteomes" id="UP000076167">
    <property type="component" value="Unassembled WGS sequence"/>
</dbReference>
<dbReference type="RefSeq" id="WP_063093025.1">
    <property type="nucleotide sequence ID" value="NZ_JAINWB010000003.1"/>
</dbReference>
<dbReference type="EMBL" id="LPXL01000056">
    <property type="protein sequence ID" value="KZC97161.1"/>
    <property type="molecule type" value="Genomic_DNA"/>
</dbReference>
<reference evidence="1 2" key="1">
    <citation type="submission" date="2015-12" db="EMBL/GenBank/DDBJ databases">
        <title>Genome sequence of Thalassospira xiamenensis MCCC 1A03005.</title>
        <authorList>
            <person name="Lu L."/>
            <person name="Lai Q."/>
            <person name="Shao Z."/>
            <person name="Qian P."/>
        </authorList>
    </citation>
    <scope>NUCLEOTIDE SEQUENCE [LARGE SCALE GENOMIC DNA]</scope>
    <source>
        <strain evidence="1 2">MCCC 1A03005</strain>
    </source>
</reference>
<protein>
    <submittedName>
        <fullName evidence="1">Uncharacterized protein</fullName>
    </submittedName>
</protein>